<dbReference type="SUPFAM" id="SSF49562">
    <property type="entry name" value="C2 domain (Calcium/lipid-binding domain, CaLB)"/>
    <property type="match status" value="1"/>
</dbReference>
<dbReference type="Gene3D" id="1.10.510.10">
    <property type="entry name" value="Transferase(Phosphotransferase) domain 1"/>
    <property type="match status" value="1"/>
</dbReference>
<dbReference type="InterPro" id="IPR011009">
    <property type="entry name" value="Kinase-like_dom_sf"/>
</dbReference>
<organism evidence="10 11">
    <name type="scientific">Fasciola hepatica</name>
    <name type="common">Liver fluke</name>
    <dbReference type="NCBI Taxonomy" id="6192"/>
    <lineage>
        <taxon>Eukaryota</taxon>
        <taxon>Metazoa</taxon>
        <taxon>Spiralia</taxon>
        <taxon>Lophotrochozoa</taxon>
        <taxon>Platyhelminthes</taxon>
        <taxon>Trematoda</taxon>
        <taxon>Digenea</taxon>
        <taxon>Plagiorchiida</taxon>
        <taxon>Echinostomata</taxon>
        <taxon>Echinostomatoidea</taxon>
        <taxon>Fasciolidae</taxon>
        <taxon>Fasciola</taxon>
    </lineage>
</organism>
<dbReference type="SUPFAM" id="SSF46565">
    <property type="entry name" value="Chaperone J-domain"/>
    <property type="match status" value="1"/>
</dbReference>
<sequence length="1380" mass="149447">MADYLKSAFNYLTSSPLVKNDNELIGSTVSVGTLSLRIKRVIAEGGYGLVYEAQDGTKGLSYALKRMLSHDKNTTDLILREISFLKQLSGHPNIIEFVGAASTTKDKQKGTGTEYLIATELCRGGQLSDYLPAPHQDRPLPPSAIIQIMHQTCRAVQHMHCQNPPIMHRDLKIENLLLSDKFIIKLCDFGSASTVTYNPDTSWTALKRGTVQEELEKFTTPMYRAPEMLDLYQNFPIGLPSDVWALGCILFYLTCTFHPFEESAKLAILNAKYNLPAGTSEHTVFHGLIRQMLLLDPRQRPTVTDVLGELSELASMREIRVSGPVSLLAEMNKRRGGLNTATSKPAPSTPSSPQAYPHPNKSLVNGSLPDPPESTNRSVPTVPPDRPGPPPLRPMTPARPVQPPPPVPTSAHEPTASVFTNTHVAVDSPRVETNTIPAFSPGAGSTSSGSMLGMLRGGAGSLFRNLRDASTKVIEQVSASLATDLDFQLITSRIAVMPYPSESGLETLGSSNSIEEVQAMLNARYPGAYAVYNLSTRTYRSDRWFDGRVSHRVFEPNRAPALRSLLELCLNARLWLSQKPENVCVIHCTDGRALSAILVCSLLCFCRLFDNVSPALQLFSSKRGNPHLSPSQTRYIDYVAQLAHGRIAAPHQRPLKLIKLTVTPVPTFNKSKNGCRPYVEVYEGKSRVLSTFADYEALKSYVLEDGKFELLLNGVSVMGDLTVVIYHCRSSFAGRNKIASVKIAQFQLYTGFLEPEQSELIYFKSDLDCLDTNSGFGGFTSRYAESFNVTLEFMVSPKERPRQGNNVVYPWEMMPGPDALRPNLCVSSDQELHALLADFGRFNIDRIGPKRVPSSRAKPASRTTPSSTGTSCSATPMPNLSTLLVEDLPGSGRQDLNTADVVDPTARCSDSDSPRPNVHSRPEKVTASIWTADELTPSVASSVEIPDPVTNRSTPTPPPSTHQTGPLPGVLIDVDPGSIPSKDPMTNTAPDVSALVDDFFNVGTNVTGMTSDLAAASSSNTNWAAAFDLPTATATTKPNNPFDLFAEPTTTAVHSSVIDDFVAAPPQSVPTSDKVNGVQTDPIHFNAWWSETGPGHMSSSTSVTNLTAGPAASPLFASASCTNLTPPPGSTSTTTANNAADPFADLTTMFGRPADNGRTRPTAAAAAAAGGTTTAAPGGFSAGPSPAHRPTSTVHGFTDSSRLYSNPMEQSHSSWSDFASTPSGPGPVPTSGHGARPRVGKDAFSDLLNDFGESASWQTHSDSQGPAKSINQMRREQLAKTTDPEQLKVQDWAQGKSRNVRALLCSLPAILWDGVRWKPVSIADLITAEQVKRQYRNAARAIHPDKWRNTENEQLARMIFVELNDAMTEFEKDPGSTMSL</sequence>
<dbReference type="GO" id="GO:0030136">
    <property type="term" value="C:clathrin-coated vesicle"/>
    <property type="evidence" value="ECO:0007669"/>
    <property type="project" value="UniProtKB-SubCell"/>
</dbReference>
<feature type="compositionally biased region" description="Pro residues" evidence="6">
    <location>
        <begin position="381"/>
        <end position="394"/>
    </location>
</feature>
<keyword evidence="10" id="KW-0418">Kinase</keyword>
<dbReference type="InterPro" id="IPR029021">
    <property type="entry name" value="Prot-tyrosine_phosphatase-like"/>
</dbReference>
<dbReference type="GO" id="GO:0005524">
    <property type="term" value="F:ATP binding"/>
    <property type="evidence" value="ECO:0007669"/>
    <property type="project" value="InterPro"/>
</dbReference>
<keyword evidence="11" id="KW-1185">Reference proteome</keyword>
<feature type="domain" description="Phosphatase tensin-type" evidence="8">
    <location>
        <begin position="476"/>
        <end position="646"/>
    </location>
</feature>
<dbReference type="PANTHER" id="PTHR22967:SF105">
    <property type="entry name" value="CYCLIN-G-ASSOCIATED KINASE"/>
    <property type="match status" value="1"/>
</dbReference>
<dbReference type="FunFam" id="2.60.40.1110:FF:000001">
    <property type="entry name" value="cyclin-G-associated kinase isoform X2"/>
    <property type="match status" value="1"/>
</dbReference>
<feature type="domain" description="Protein kinase" evidence="7">
    <location>
        <begin position="36"/>
        <end position="313"/>
    </location>
</feature>
<proteinExistence type="inferred from homology"/>
<dbReference type="PROSITE" id="PS00108">
    <property type="entry name" value="PROTEIN_KINASE_ST"/>
    <property type="match status" value="1"/>
</dbReference>
<dbReference type="SMART" id="SM01326">
    <property type="entry name" value="PTEN_C2"/>
    <property type="match status" value="1"/>
</dbReference>
<keyword evidence="5" id="KW-0968">Cytoplasmic vesicle</keyword>
<dbReference type="InterPro" id="IPR035892">
    <property type="entry name" value="C2_domain_sf"/>
</dbReference>
<dbReference type="InterPro" id="IPR001623">
    <property type="entry name" value="DnaJ_domain"/>
</dbReference>
<evidence type="ECO:0000313" key="11">
    <source>
        <dbReference type="Proteomes" id="UP000230066"/>
    </source>
</evidence>
<feature type="compositionally biased region" description="Polar residues" evidence="6">
    <location>
        <begin position="861"/>
        <end position="882"/>
    </location>
</feature>
<dbReference type="GO" id="GO:0045747">
    <property type="term" value="P:positive regulation of Notch signaling pathway"/>
    <property type="evidence" value="ECO:0007669"/>
    <property type="project" value="TreeGrafter"/>
</dbReference>
<dbReference type="Gene3D" id="3.90.190.10">
    <property type="entry name" value="Protein tyrosine phosphatase superfamily"/>
    <property type="match status" value="1"/>
</dbReference>
<evidence type="ECO:0000256" key="1">
    <source>
        <dbReference type="ARBA" id="ARBA00004132"/>
    </source>
</evidence>
<evidence type="ECO:0000256" key="4">
    <source>
        <dbReference type="ARBA" id="ARBA00022741"/>
    </source>
</evidence>
<dbReference type="PROSITE" id="PS50011">
    <property type="entry name" value="PROTEIN_KINASE_DOM"/>
    <property type="match status" value="1"/>
</dbReference>
<dbReference type="Pfam" id="PF00069">
    <property type="entry name" value="Pkinase"/>
    <property type="match status" value="1"/>
</dbReference>
<name>A0A4E0RKY5_FASHE</name>
<comment type="subcellular location">
    <subcellularLocation>
        <location evidence="1">Cytoplasmic vesicle</location>
        <location evidence="1">Clathrin-coated vesicle</location>
    </subcellularLocation>
</comment>
<dbReference type="SUPFAM" id="SSF52799">
    <property type="entry name" value="(Phosphotyrosine protein) phosphatases II"/>
    <property type="match status" value="1"/>
</dbReference>
<comment type="similarity">
    <text evidence="2">Belongs to the protein kinase superfamily. AGC Ser/Thr protein kinase family. PKC subfamily.</text>
</comment>
<evidence type="ECO:0000259" key="7">
    <source>
        <dbReference type="PROSITE" id="PS50011"/>
    </source>
</evidence>
<evidence type="ECO:0000259" key="8">
    <source>
        <dbReference type="PROSITE" id="PS51181"/>
    </source>
</evidence>
<dbReference type="Proteomes" id="UP000230066">
    <property type="component" value="Unassembled WGS sequence"/>
</dbReference>
<dbReference type="PROSITE" id="PS51181">
    <property type="entry name" value="PPASE_TENSIN"/>
    <property type="match status" value="1"/>
</dbReference>
<dbReference type="InterPro" id="IPR014020">
    <property type="entry name" value="Tensin_C2-dom"/>
</dbReference>
<reference evidence="10" key="1">
    <citation type="submission" date="2019-03" db="EMBL/GenBank/DDBJ databases">
        <title>Improved annotation for the trematode Fasciola hepatica.</title>
        <authorList>
            <person name="Choi Y.-J."/>
            <person name="Martin J."/>
            <person name="Mitreva M."/>
        </authorList>
    </citation>
    <scope>NUCLEOTIDE SEQUENCE [LARGE SCALE GENOMIC DNA]</scope>
</reference>
<dbReference type="Gene3D" id="2.60.40.1110">
    <property type="match status" value="1"/>
</dbReference>
<keyword evidence="3" id="KW-0597">Phosphoprotein</keyword>
<evidence type="ECO:0000256" key="5">
    <source>
        <dbReference type="ARBA" id="ARBA00023329"/>
    </source>
</evidence>
<dbReference type="InterPro" id="IPR029023">
    <property type="entry name" value="Tensin_phosphatase"/>
</dbReference>
<dbReference type="GO" id="GO:2000369">
    <property type="term" value="P:regulation of clathrin-dependent endocytosis"/>
    <property type="evidence" value="ECO:0007669"/>
    <property type="project" value="TreeGrafter"/>
</dbReference>
<dbReference type="InterPro" id="IPR036869">
    <property type="entry name" value="J_dom_sf"/>
</dbReference>
<feature type="compositionally biased region" description="Low complexity" evidence="6">
    <location>
        <begin position="1161"/>
        <end position="1186"/>
    </location>
</feature>
<dbReference type="Gene3D" id="1.10.287.110">
    <property type="entry name" value="DnaJ domain"/>
    <property type="match status" value="1"/>
</dbReference>
<feature type="compositionally biased region" description="Low complexity" evidence="6">
    <location>
        <begin position="340"/>
        <end position="355"/>
    </location>
</feature>
<dbReference type="FunFam" id="1.10.287.110:FF:000002">
    <property type="entry name" value="putative tyrosine-protein phosphatase auxilin isoform X2"/>
    <property type="match status" value="1"/>
</dbReference>
<feature type="domain" description="C2 tensin-type" evidence="9">
    <location>
        <begin position="652"/>
        <end position="796"/>
    </location>
</feature>
<gene>
    <name evidence="10" type="ORF">D915_000627</name>
</gene>
<feature type="region of interest" description="Disordered" evidence="6">
    <location>
        <begin position="848"/>
        <end position="969"/>
    </location>
</feature>
<evidence type="ECO:0000256" key="3">
    <source>
        <dbReference type="ARBA" id="ARBA00022553"/>
    </source>
</evidence>
<dbReference type="PROSITE" id="PS51182">
    <property type="entry name" value="C2_TENSIN"/>
    <property type="match status" value="1"/>
</dbReference>
<dbReference type="InterPro" id="IPR000719">
    <property type="entry name" value="Prot_kinase_dom"/>
</dbReference>
<dbReference type="CDD" id="cd06257">
    <property type="entry name" value="DnaJ"/>
    <property type="match status" value="1"/>
</dbReference>
<comment type="caution">
    <text evidence="10">The sequence shown here is derived from an EMBL/GenBank/DDBJ whole genome shotgun (WGS) entry which is preliminary data.</text>
</comment>
<protein>
    <submittedName>
        <fullName evidence="10">Cyclin-G-associated kinase</fullName>
    </submittedName>
</protein>
<dbReference type="SMART" id="SM00220">
    <property type="entry name" value="S_TKc"/>
    <property type="match status" value="1"/>
</dbReference>
<dbReference type="InterPro" id="IPR008271">
    <property type="entry name" value="Ser/Thr_kinase_AS"/>
</dbReference>
<dbReference type="EMBL" id="JXXN02000131">
    <property type="protein sequence ID" value="THD28515.1"/>
    <property type="molecule type" value="Genomic_DNA"/>
</dbReference>
<evidence type="ECO:0000256" key="2">
    <source>
        <dbReference type="ARBA" id="ARBA00005490"/>
    </source>
</evidence>
<dbReference type="Pfam" id="PF10409">
    <property type="entry name" value="PTEN_C2"/>
    <property type="match status" value="1"/>
</dbReference>
<dbReference type="PANTHER" id="PTHR22967">
    <property type="entry name" value="SERINE/THREONINE PROTEIN KINASE"/>
    <property type="match status" value="1"/>
</dbReference>
<evidence type="ECO:0000259" key="9">
    <source>
        <dbReference type="PROSITE" id="PS51182"/>
    </source>
</evidence>
<evidence type="ECO:0000313" key="10">
    <source>
        <dbReference type="EMBL" id="THD28515.1"/>
    </source>
</evidence>
<evidence type="ECO:0000256" key="6">
    <source>
        <dbReference type="SAM" id="MobiDB-lite"/>
    </source>
</evidence>
<dbReference type="SUPFAM" id="SSF56112">
    <property type="entry name" value="Protein kinase-like (PK-like)"/>
    <property type="match status" value="1"/>
</dbReference>
<feature type="compositionally biased region" description="Polar residues" evidence="6">
    <location>
        <begin position="1190"/>
        <end position="1219"/>
    </location>
</feature>
<feature type="region of interest" description="Disordered" evidence="6">
    <location>
        <begin position="336"/>
        <end position="414"/>
    </location>
</feature>
<dbReference type="GO" id="GO:0035612">
    <property type="term" value="F:AP-2 adaptor complex binding"/>
    <property type="evidence" value="ECO:0007669"/>
    <property type="project" value="TreeGrafter"/>
</dbReference>
<keyword evidence="4" id="KW-0547">Nucleotide-binding</keyword>
<feature type="region of interest" description="Disordered" evidence="6">
    <location>
        <begin position="1154"/>
        <end position="1241"/>
    </location>
</feature>
<dbReference type="GO" id="GO:0004674">
    <property type="term" value="F:protein serine/threonine kinase activity"/>
    <property type="evidence" value="ECO:0007669"/>
    <property type="project" value="TreeGrafter"/>
</dbReference>
<keyword evidence="10" id="KW-0808">Transferase</keyword>
<accession>A0A4E0RKY5</accession>